<accession>A0ACA9Q759</accession>
<comment type="caution">
    <text evidence="1">The sequence shown here is derived from an EMBL/GenBank/DDBJ whole genome shotgun (WGS) entry which is preliminary data.</text>
</comment>
<reference evidence="1" key="1">
    <citation type="submission" date="2021-06" db="EMBL/GenBank/DDBJ databases">
        <authorList>
            <person name="Kallberg Y."/>
            <person name="Tangrot J."/>
            <person name="Rosling A."/>
        </authorList>
    </citation>
    <scope>NUCLEOTIDE SEQUENCE</scope>
    <source>
        <strain evidence="1">MA461A</strain>
    </source>
</reference>
<organism evidence="1 2">
    <name type="scientific">Racocetra persica</name>
    <dbReference type="NCBI Taxonomy" id="160502"/>
    <lineage>
        <taxon>Eukaryota</taxon>
        <taxon>Fungi</taxon>
        <taxon>Fungi incertae sedis</taxon>
        <taxon>Mucoromycota</taxon>
        <taxon>Glomeromycotina</taxon>
        <taxon>Glomeromycetes</taxon>
        <taxon>Diversisporales</taxon>
        <taxon>Gigasporaceae</taxon>
        <taxon>Racocetra</taxon>
    </lineage>
</organism>
<dbReference type="Proteomes" id="UP000789920">
    <property type="component" value="Unassembled WGS sequence"/>
</dbReference>
<keyword evidence="2" id="KW-1185">Reference proteome</keyword>
<name>A0ACA9Q759_9GLOM</name>
<evidence type="ECO:0000313" key="1">
    <source>
        <dbReference type="EMBL" id="CAG8736737.1"/>
    </source>
</evidence>
<protein>
    <submittedName>
        <fullName evidence="1">31026_t:CDS:1</fullName>
    </submittedName>
</protein>
<sequence length="139" mass="15913">STVNNTQFTQIKNAIPSVLTTSDNLIEIVYDDDIKSATSNLKSACSTLSSIRVEKDSSLSIIYENVVKTAYINCSKVFRLAKEVVQETKNFMDKYNAIDSVDEFKISMKEDASRQRKFVEYTLQLHIEIKADFMKEHKQ</sequence>
<feature type="non-terminal residue" evidence="1">
    <location>
        <position position="1"/>
    </location>
</feature>
<proteinExistence type="predicted"/>
<gene>
    <name evidence="1" type="ORF">RPERSI_LOCUS12735</name>
</gene>
<evidence type="ECO:0000313" key="2">
    <source>
        <dbReference type="Proteomes" id="UP000789920"/>
    </source>
</evidence>
<dbReference type="EMBL" id="CAJVQC010027538">
    <property type="protein sequence ID" value="CAG8736737.1"/>
    <property type="molecule type" value="Genomic_DNA"/>
</dbReference>